<gene>
    <name evidence="9" type="ORF">PVAND_013627</name>
</gene>
<keyword evidence="3" id="KW-0689">Ribosomal protein</keyword>
<keyword evidence="4" id="KW-0496">Mitochondrion</keyword>
<keyword evidence="5" id="KW-0687">Ribonucleoprotein</keyword>
<dbReference type="FunFam" id="3.40.50.10490:FF:000026">
    <property type="entry name" value="28S ribosomal protein S2, mitochondrial"/>
    <property type="match status" value="1"/>
</dbReference>
<dbReference type="GO" id="GO:0005743">
    <property type="term" value="C:mitochondrial inner membrane"/>
    <property type="evidence" value="ECO:0007669"/>
    <property type="project" value="UniProtKB-ARBA"/>
</dbReference>
<comment type="subcellular location">
    <subcellularLocation>
        <location evidence="1">Mitochondrion</location>
    </subcellularLocation>
</comment>
<organism evidence="9 10">
    <name type="scientific">Polypedilum vanderplanki</name>
    <name type="common">Sleeping chironomid midge</name>
    <dbReference type="NCBI Taxonomy" id="319348"/>
    <lineage>
        <taxon>Eukaryota</taxon>
        <taxon>Metazoa</taxon>
        <taxon>Ecdysozoa</taxon>
        <taxon>Arthropoda</taxon>
        <taxon>Hexapoda</taxon>
        <taxon>Insecta</taxon>
        <taxon>Pterygota</taxon>
        <taxon>Neoptera</taxon>
        <taxon>Endopterygota</taxon>
        <taxon>Diptera</taxon>
        <taxon>Nematocera</taxon>
        <taxon>Chironomoidea</taxon>
        <taxon>Chironomidae</taxon>
        <taxon>Chironominae</taxon>
        <taxon>Polypedilum</taxon>
        <taxon>Polypedilum</taxon>
    </lineage>
</organism>
<dbReference type="AlphaFoldDB" id="A0A9J6CR27"/>
<comment type="function">
    <text evidence="6">Required for mitoribosome formation and stability, and mitochondrial translation.</text>
</comment>
<dbReference type="InterPro" id="IPR001865">
    <property type="entry name" value="Ribosomal_uS2"/>
</dbReference>
<reference evidence="9" key="1">
    <citation type="submission" date="2021-03" db="EMBL/GenBank/DDBJ databases">
        <title>Chromosome level genome of the anhydrobiotic midge Polypedilum vanderplanki.</title>
        <authorList>
            <person name="Yoshida Y."/>
            <person name="Kikawada T."/>
            <person name="Gusev O."/>
        </authorList>
    </citation>
    <scope>NUCLEOTIDE SEQUENCE</scope>
    <source>
        <strain evidence="9">NIAS01</strain>
        <tissue evidence="9">Whole body or cell culture</tissue>
    </source>
</reference>
<evidence type="ECO:0000256" key="6">
    <source>
        <dbReference type="ARBA" id="ARBA00059792"/>
    </source>
</evidence>
<accession>A0A9J6CR27</accession>
<evidence type="ECO:0000256" key="7">
    <source>
        <dbReference type="ARBA" id="ARBA00071390"/>
    </source>
</evidence>
<evidence type="ECO:0000256" key="5">
    <source>
        <dbReference type="ARBA" id="ARBA00023274"/>
    </source>
</evidence>
<comment type="caution">
    <text evidence="9">The sequence shown here is derived from an EMBL/GenBank/DDBJ whole genome shotgun (WGS) entry which is preliminary data.</text>
</comment>
<keyword evidence="10" id="KW-1185">Reference proteome</keyword>
<dbReference type="Gene3D" id="3.40.50.10490">
    <property type="entry name" value="Glucose-6-phosphate isomerase like protein, domain 1"/>
    <property type="match status" value="1"/>
</dbReference>
<dbReference type="InterPro" id="IPR018130">
    <property type="entry name" value="Ribosomal_uS2_CS"/>
</dbReference>
<comment type="similarity">
    <text evidence="2">Belongs to the universal ribosomal protein uS2 family.</text>
</comment>
<evidence type="ECO:0000256" key="3">
    <source>
        <dbReference type="ARBA" id="ARBA00022980"/>
    </source>
</evidence>
<evidence type="ECO:0000313" key="9">
    <source>
        <dbReference type="EMBL" id="KAG5684392.1"/>
    </source>
</evidence>
<sequence length="265" mass="29747">MLLKGQGQGLLRIIANNMTKKNFSSATAPALEIEPKKDVEVPTKISRINPLTHPDYFGVGKMFTVRDLMEARVHFGHKDGSLNDRMKPYLFGSRLNHTIFNLDITAEHLKRALNVTAHTALQGGLILFFCRSSINAHTVEKTAKECGEFAHTRYWRGGTFTNSKIQFKAITRLPDLCIFLNTLNNVMLQHTAVRDAAKMNIPSIGIVDSNCSPDLITYLVPGNDDSPASIELYCSLFKEAILRGKAKRKELLQEIENMEKEQKDS</sequence>
<dbReference type="SUPFAM" id="SSF52313">
    <property type="entry name" value="Ribosomal protein S2"/>
    <property type="match status" value="1"/>
</dbReference>
<dbReference type="GO" id="GO:0003735">
    <property type="term" value="F:structural constituent of ribosome"/>
    <property type="evidence" value="ECO:0007669"/>
    <property type="project" value="InterPro"/>
</dbReference>
<dbReference type="EMBL" id="JADBJN010000001">
    <property type="protein sequence ID" value="KAG5684392.1"/>
    <property type="molecule type" value="Genomic_DNA"/>
</dbReference>
<dbReference type="PROSITE" id="PS00962">
    <property type="entry name" value="RIBOSOMAL_S2_1"/>
    <property type="match status" value="1"/>
</dbReference>
<evidence type="ECO:0000313" key="10">
    <source>
        <dbReference type="Proteomes" id="UP001107558"/>
    </source>
</evidence>
<evidence type="ECO:0000256" key="2">
    <source>
        <dbReference type="ARBA" id="ARBA00006242"/>
    </source>
</evidence>
<dbReference type="HAMAP" id="MF_00291_B">
    <property type="entry name" value="Ribosomal_uS2_B"/>
    <property type="match status" value="1"/>
</dbReference>
<dbReference type="NCBIfam" id="TIGR01011">
    <property type="entry name" value="rpsB_bact"/>
    <property type="match status" value="1"/>
</dbReference>
<dbReference type="Proteomes" id="UP001107558">
    <property type="component" value="Chromosome 1"/>
</dbReference>
<dbReference type="InterPro" id="IPR023591">
    <property type="entry name" value="Ribosomal_uS2_flav_dom_sf"/>
</dbReference>
<evidence type="ECO:0000256" key="8">
    <source>
        <dbReference type="ARBA" id="ARBA00083109"/>
    </source>
</evidence>
<protein>
    <recommendedName>
        <fullName evidence="7">Small ribosomal subunit protein uS2m</fullName>
    </recommendedName>
    <alternativeName>
        <fullName evidence="8">28S ribosomal protein S2, mitochondrial</fullName>
    </alternativeName>
</protein>
<dbReference type="GO" id="GO:0006412">
    <property type="term" value="P:translation"/>
    <property type="evidence" value="ECO:0007669"/>
    <property type="project" value="InterPro"/>
</dbReference>
<dbReference type="CDD" id="cd01425">
    <property type="entry name" value="RPS2"/>
    <property type="match status" value="1"/>
</dbReference>
<dbReference type="PANTHER" id="PTHR12534">
    <property type="entry name" value="30S RIBOSOMAL PROTEIN S2 PROKARYOTIC AND ORGANELLAR"/>
    <property type="match status" value="1"/>
</dbReference>
<proteinExistence type="inferred from homology"/>
<dbReference type="OrthoDB" id="2320368at2759"/>
<dbReference type="Pfam" id="PF00318">
    <property type="entry name" value="Ribosomal_S2"/>
    <property type="match status" value="1"/>
</dbReference>
<dbReference type="InterPro" id="IPR005706">
    <property type="entry name" value="Ribosomal_uS2_bac/mit/plastid"/>
</dbReference>
<dbReference type="PRINTS" id="PR00395">
    <property type="entry name" value="RIBOSOMALS2"/>
</dbReference>
<evidence type="ECO:0000256" key="1">
    <source>
        <dbReference type="ARBA" id="ARBA00004173"/>
    </source>
</evidence>
<name>A0A9J6CR27_POLVA</name>
<dbReference type="PANTHER" id="PTHR12534:SF0">
    <property type="entry name" value="SMALL RIBOSOMAL SUBUNIT PROTEIN US2M"/>
    <property type="match status" value="1"/>
</dbReference>
<dbReference type="GO" id="GO:0005763">
    <property type="term" value="C:mitochondrial small ribosomal subunit"/>
    <property type="evidence" value="ECO:0007669"/>
    <property type="project" value="UniProtKB-ARBA"/>
</dbReference>
<evidence type="ECO:0000256" key="4">
    <source>
        <dbReference type="ARBA" id="ARBA00023128"/>
    </source>
</evidence>